<dbReference type="EMBL" id="JAYWIO010000004">
    <property type="protein sequence ID" value="KAK7268699.1"/>
    <property type="molecule type" value="Genomic_DNA"/>
</dbReference>
<feature type="compositionally biased region" description="Basic and acidic residues" evidence="1">
    <location>
        <begin position="154"/>
        <end position="172"/>
    </location>
</feature>
<reference evidence="2 3" key="1">
    <citation type="submission" date="2024-01" db="EMBL/GenBank/DDBJ databases">
        <title>The genomes of 5 underutilized Papilionoideae crops provide insights into root nodulation and disease resistanc.</title>
        <authorList>
            <person name="Yuan L."/>
        </authorList>
    </citation>
    <scope>NUCLEOTIDE SEQUENCE [LARGE SCALE GENOMIC DNA]</scope>
    <source>
        <strain evidence="2">ZHUSHIDOU_FW_LH</strain>
        <tissue evidence="2">Leaf</tissue>
    </source>
</reference>
<dbReference type="PANTHER" id="PTHR38932:SF1">
    <property type="entry name" value="DUF4005 DOMAIN-CONTAINING PROTEIN"/>
    <property type="match status" value="1"/>
</dbReference>
<dbReference type="AlphaFoldDB" id="A0AAN9F4N5"/>
<dbReference type="PANTHER" id="PTHR38932">
    <property type="entry name" value="BNAC03G64660D PROTEIN"/>
    <property type="match status" value="1"/>
</dbReference>
<accession>A0AAN9F4N5</accession>
<keyword evidence="3" id="KW-1185">Reference proteome</keyword>
<proteinExistence type="predicted"/>
<sequence length="194" mass="21345">MSKIVYPKVKVRLEPYQQEGGDHGDARDLGLKSFPSLSSPDGEKKDAIVRSIVKAPKCYVPHVLTPRVLVTEDFGDCSMSSDSSGSTGTDENKLNIRASSIPRPRAVISSPDNDVMIGNTNKIRGGRLSATKNGAVLQNRHTQCKSHVVAETPPDTRKSKEPESNNDKVDLVRKKKVHKGSNIKSEKVPRNWKF</sequence>
<gene>
    <name evidence="2" type="ORF">RIF29_21405</name>
</gene>
<feature type="region of interest" description="Disordered" evidence="1">
    <location>
        <begin position="78"/>
        <end position="107"/>
    </location>
</feature>
<feature type="compositionally biased region" description="Basic and acidic residues" evidence="1">
    <location>
        <begin position="184"/>
        <end position="194"/>
    </location>
</feature>
<feature type="region of interest" description="Disordered" evidence="1">
    <location>
        <begin position="140"/>
        <end position="194"/>
    </location>
</feature>
<organism evidence="2 3">
    <name type="scientific">Crotalaria pallida</name>
    <name type="common">Smooth rattlebox</name>
    <name type="synonym">Crotalaria striata</name>
    <dbReference type="NCBI Taxonomy" id="3830"/>
    <lineage>
        <taxon>Eukaryota</taxon>
        <taxon>Viridiplantae</taxon>
        <taxon>Streptophyta</taxon>
        <taxon>Embryophyta</taxon>
        <taxon>Tracheophyta</taxon>
        <taxon>Spermatophyta</taxon>
        <taxon>Magnoliopsida</taxon>
        <taxon>eudicotyledons</taxon>
        <taxon>Gunneridae</taxon>
        <taxon>Pentapetalae</taxon>
        <taxon>rosids</taxon>
        <taxon>fabids</taxon>
        <taxon>Fabales</taxon>
        <taxon>Fabaceae</taxon>
        <taxon>Papilionoideae</taxon>
        <taxon>50 kb inversion clade</taxon>
        <taxon>genistoids sensu lato</taxon>
        <taxon>core genistoids</taxon>
        <taxon>Crotalarieae</taxon>
        <taxon>Crotalaria</taxon>
    </lineage>
</organism>
<evidence type="ECO:0000256" key="1">
    <source>
        <dbReference type="SAM" id="MobiDB-lite"/>
    </source>
</evidence>
<comment type="caution">
    <text evidence="2">The sequence shown here is derived from an EMBL/GenBank/DDBJ whole genome shotgun (WGS) entry which is preliminary data.</text>
</comment>
<evidence type="ECO:0000313" key="2">
    <source>
        <dbReference type="EMBL" id="KAK7268699.1"/>
    </source>
</evidence>
<protein>
    <submittedName>
        <fullName evidence="2">Uncharacterized protein</fullName>
    </submittedName>
</protein>
<feature type="region of interest" description="Disordered" evidence="1">
    <location>
        <begin position="15"/>
        <end position="43"/>
    </location>
</feature>
<evidence type="ECO:0000313" key="3">
    <source>
        <dbReference type="Proteomes" id="UP001372338"/>
    </source>
</evidence>
<name>A0AAN9F4N5_CROPI</name>
<feature type="compositionally biased region" description="Low complexity" evidence="1">
    <location>
        <begin position="80"/>
        <end position="89"/>
    </location>
</feature>
<dbReference type="Proteomes" id="UP001372338">
    <property type="component" value="Unassembled WGS sequence"/>
</dbReference>
<feature type="compositionally biased region" description="Basic and acidic residues" evidence="1">
    <location>
        <begin position="20"/>
        <end position="30"/>
    </location>
</feature>